<proteinExistence type="predicted"/>
<feature type="transmembrane region" description="Helical" evidence="7">
    <location>
        <begin position="243"/>
        <end position="262"/>
    </location>
</feature>
<dbReference type="EMBL" id="CADCTK010000219">
    <property type="protein sequence ID" value="CAA9230951.1"/>
    <property type="molecule type" value="Genomic_DNA"/>
</dbReference>
<evidence type="ECO:0000256" key="3">
    <source>
        <dbReference type="ARBA" id="ARBA00022741"/>
    </source>
</evidence>
<dbReference type="SUPFAM" id="SSF52540">
    <property type="entry name" value="P-loop containing nucleoside triphosphate hydrolases"/>
    <property type="match status" value="1"/>
</dbReference>
<dbReference type="InterPro" id="IPR027417">
    <property type="entry name" value="P-loop_NTPase"/>
</dbReference>
<dbReference type="GO" id="GO:0016887">
    <property type="term" value="F:ATP hydrolysis activity"/>
    <property type="evidence" value="ECO:0007669"/>
    <property type="project" value="InterPro"/>
</dbReference>
<dbReference type="GO" id="GO:0015421">
    <property type="term" value="F:ABC-type oligopeptide transporter activity"/>
    <property type="evidence" value="ECO:0007669"/>
    <property type="project" value="TreeGrafter"/>
</dbReference>
<dbReference type="AlphaFoldDB" id="A0A6J4HRL3"/>
<sequence length="586" mass="64000">MALSVKRYRDLLAAYLWPQRTLVALLAVLLIGSIALQLVHPQILRSFIDTATLQTSALPMLVRLALLFIAVALASQALTVAATYVGENLGWIATNRLRNDLALHCLRLDMAFHKAHTPGEMIERVDGDVTALANFFSQLVVQLLSNLLLLAGVLVLLFREDWRVGLALTLFAAITLVILSRIRNLAVPHWNAAREASSSLFGFVEERLNGTEDIRSSGARPYVLRKLYSLLRRRLETERSGRFMGNIMWSTMTCLLALGTALALGLGAYLYLAGSMTIGTVTLIYFYTEMLRRPLEQISSQLQDLQRAGASIGRLDALLTLQATVVDGSQPLPSAGPLAVAFDRVTFGYDLDDVVLDNLSFKLAPGTVLGLLGRTGSGKTTVSRLLVRLYDPRAGTIRVGGVPLGDARISDLRDRVAMVTQDVQIFNATVRDNITFFDSRVSDEQILNVIETLGLRPWFATLSHGLDTLVAAGGAGLSAGEAQLLACARVFLKDPGLVILDEASSRVDPATERLLDRAVAALLRPAGSRRTAIIIAHRLGTVDRVDEIMILEDGQIVEHGPRERLAQDERSHFARLLRTGLEEALA</sequence>
<evidence type="ECO:0000259" key="8">
    <source>
        <dbReference type="PROSITE" id="PS50893"/>
    </source>
</evidence>
<dbReference type="GO" id="GO:0005524">
    <property type="term" value="F:ATP binding"/>
    <property type="evidence" value="ECO:0007669"/>
    <property type="project" value="UniProtKB-KW"/>
</dbReference>
<keyword evidence="5 7" id="KW-1133">Transmembrane helix</keyword>
<keyword evidence="6 7" id="KW-0472">Membrane</keyword>
<evidence type="ECO:0000256" key="2">
    <source>
        <dbReference type="ARBA" id="ARBA00022692"/>
    </source>
</evidence>
<protein>
    <submittedName>
        <fullName evidence="10">Heterodimeric efflux ABC transporter, permease/ATP-binding subunit 1</fullName>
    </submittedName>
</protein>
<evidence type="ECO:0000256" key="7">
    <source>
        <dbReference type="SAM" id="Phobius"/>
    </source>
</evidence>
<feature type="transmembrane region" description="Helical" evidence="7">
    <location>
        <begin position="139"/>
        <end position="158"/>
    </location>
</feature>
<dbReference type="PROSITE" id="PS50929">
    <property type="entry name" value="ABC_TM1F"/>
    <property type="match status" value="1"/>
</dbReference>
<keyword evidence="4 10" id="KW-0067">ATP-binding</keyword>
<keyword evidence="3" id="KW-0547">Nucleotide-binding</keyword>
<dbReference type="InterPro" id="IPR003439">
    <property type="entry name" value="ABC_transporter-like_ATP-bd"/>
</dbReference>
<evidence type="ECO:0000259" key="9">
    <source>
        <dbReference type="PROSITE" id="PS50929"/>
    </source>
</evidence>
<dbReference type="Gene3D" id="1.20.1560.10">
    <property type="entry name" value="ABC transporter type 1, transmembrane domain"/>
    <property type="match status" value="1"/>
</dbReference>
<dbReference type="Gene3D" id="3.40.50.300">
    <property type="entry name" value="P-loop containing nucleotide triphosphate hydrolases"/>
    <property type="match status" value="1"/>
</dbReference>
<feature type="domain" description="ABC transporter" evidence="8">
    <location>
        <begin position="340"/>
        <end position="578"/>
    </location>
</feature>
<dbReference type="Pfam" id="PF00005">
    <property type="entry name" value="ABC_tran"/>
    <property type="match status" value="1"/>
</dbReference>
<dbReference type="SUPFAM" id="SSF90123">
    <property type="entry name" value="ABC transporter transmembrane region"/>
    <property type="match status" value="1"/>
</dbReference>
<dbReference type="InterPro" id="IPR036640">
    <property type="entry name" value="ABC1_TM_sf"/>
</dbReference>
<evidence type="ECO:0000256" key="1">
    <source>
        <dbReference type="ARBA" id="ARBA00004651"/>
    </source>
</evidence>
<organism evidence="10">
    <name type="scientific">uncultured Chloroflexia bacterium</name>
    <dbReference type="NCBI Taxonomy" id="1672391"/>
    <lineage>
        <taxon>Bacteria</taxon>
        <taxon>Bacillati</taxon>
        <taxon>Chloroflexota</taxon>
        <taxon>Chloroflexia</taxon>
        <taxon>environmental samples</taxon>
    </lineage>
</organism>
<feature type="transmembrane region" description="Helical" evidence="7">
    <location>
        <begin position="268"/>
        <end position="287"/>
    </location>
</feature>
<gene>
    <name evidence="10" type="ORF">AVDCRST_MAG26-963</name>
</gene>
<evidence type="ECO:0000313" key="10">
    <source>
        <dbReference type="EMBL" id="CAA9230951.1"/>
    </source>
</evidence>
<comment type="subcellular location">
    <subcellularLocation>
        <location evidence="1">Cell membrane</location>
        <topology evidence="1">Multi-pass membrane protein</topology>
    </subcellularLocation>
</comment>
<dbReference type="InterPro" id="IPR011527">
    <property type="entry name" value="ABC1_TM_dom"/>
</dbReference>
<dbReference type="InterPro" id="IPR039421">
    <property type="entry name" value="Type_1_exporter"/>
</dbReference>
<dbReference type="SMART" id="SM00382">
    <property type="entry name" value="AAA"/>
    <property type="match status" value="1"/>
</dbReference>
<evidence type="ECO:0000256" key="4">
    <source>
        <dbReference type="ARBA" id="ARBA00022840"/>
    </source>
</evidence>
<keyword evidence="2 7" id="KW-0812">Transmembrane</keyword>
<name>A0A6J4HRL3_9CHLR</name>
<dbReference type="PROSITE" id="PS50893">
    <property type="entry name" value="ABC_TRANSPORTER_2"/>
    <property type="match status" value="1"/>
</dbReference>
<dbReference type="CDD" id="cd07346">
    <property type="entry name" value="ABC_6TM_exporters"/>
    <property type="match status" value="1"/>
</dbReference>
<dbReference type="Pfam" id="PF00664">
    <property type="entry name" value="ABC_membrane"/>
    <property type="match status" value="1"/>
</dbReference>
<dbReference type="InterPro" id="IPR003593">
    <property type="entry name" value="AAA+_ATPase"/>
</dbReference>
<dbReference type="PANTHER" id="PTHR43394:SF1">
    <property type="entry name" value="ATP-BINDING CASSETTE SUB-FAMILY B MEMBER 10, MITOCHONDRIAL"/>
    <property type="match status" value="1"/>
</dbReference>
<feature type="transmembrane region" description="Helical" evidence="7">
    <location>
        <begin position="21"/>
        <end position="40"/>
    </location>
</feature>
<accession>A0A6J4HRL3</accession>
<evidence type="ECO:0000256" key="6">
    <source>
        <dbReference type="ARBA" id="ARBA00023136"/>
    </source>
</evidence>
<feature type="transmembrane region" description="Helical" evidence="7">
    <location>
        <begin position="164"/>
        <end position="182"/>
    </location>
</feature>
<dbReference type="GO" id="GO:0005886">
    <property type="term" value="C:plasma membrane"/>
    <property type="evidence" value="ECO:0007669"/>
    <property type="project" value="UniProtKB-SubCell"/>
</dbReference>
<feature type="domain" description="ABC transmembrane type-1" evidence="9">
    <location>
        <begin position="24"/>
        <end position="307"/>
    </location>
</feature>
<feature type="transmembrane region" description="Helical" evidence="7">
    <location>
        <begin position="60"/>
        <end position="86"/>
    </location>
</feature>
<evidence type="ECO:0000256" key="5">
    <source>
        <dbReference type="ARBA" id="ARBA00022989"/>
    </source>
</evidence>
<reference evidence="10" key="1">
    <citation type="submission" date="2020-02" db="EMBL/GenBank/DDBJ databases">
        <authorList>
            <person name="Meier V. D."/>
        </authorList>
    </citation>
    <scope>NUCLEOTIDE SEQUENCE</scope>
    <source>
        <strain evidence="10">AVDCRST_MAG26</strain>
    </source>
</reference>
<dbReference type="PANTHER" id="PTHR43394">
    <property type="entry name" value="ATP-DEPENDENT PERMEASE MDL1, MITOCHONDRIAL"/>
    <property type="match status" value="1"/>
</dbReference>